<evidence type="ECO:0008006" key="3">
    <source>
        <dbReference type="Google" id="ProtNLM"/>
    </source>
</evidence>
<comment type="caution">
    <text evidence="1">The sequence shown here is derived from an EMBL/GenBank/DDBJ whole genome shotgun (WGS) entry which is preliminary data.</text>
</comment>
<evidence type="ECO:0000313" key="2">
    <source>
        <dbReference type="Proteomes" id="UP001212160"/>
    </source>
</evidence>
<dbReference type="SUPFAM" id="SSF52743">
    <property type="entry name" value="Subtilisin-like"/>
    <property type="match status" value="1"/>
</dbReference>
<dbReference type="EMBL" id="JAQMLA010000025">
    <property type="protein sequence ID" value="MDB8686975.1"/>
    <property type="molecule type" value="Genomic_DNA"/>
</dbReference>
<accession>A0AAW6DCC6</accession>
<dbReference type="GO" id="GO:0004252">
    <property type="term" value="F:serine-type endopeptidase activity"/>
    <property type="evidence" value="ECO:0007669"/>
    <property type="project" value="InterPro"/>
</dbReference>
<proteinExistence type="predicted"/>
<dbReference type="GO" id="GO:0006508">
    <property type="term" value="P:proteolysis"/>
    <property type="evidence" value="ECO:0007669"/>
    <property type="project" value="InterPro"/>
</dbReference>
<dbReference type="RefSeq" id="WP_272107891.1">
    <property type="nucleotide sequence ID" value="NZ_DAWDPA010000021.1"/>
</dbReference>
<protein>
    <recommendedName>
        <fullName evidence="3">Peptidase S8/S53 domain-containing protein</fullName>
    </recommendedName>
</protein>
<reference evidence="1" key="1">
    <citation type="submission" date="2023-01" db="EMBL/GenBank/DDBJ databases">
        <title>Human gut microbiome strain richness.</title>
        <authorList>
            <person name="Chen-Liaw A."/>
        </authorList>
    </citation>
    <scope>NUCLEOTIDE SEQUENCE</scope>
    <source>
        <strain evidence="1">RTP21484st1_H11_RTP21484_190118</strain>
    </source>
</reference>
<sequence length="180" mass="20515">MRKKLLKQNTIIVAAYHNNNIRTYPACFPGVFGVRQDREGVLCENQFMFQQQAGVCCENLIVAHRWGSQGETASNSYAAPVISGYITKFLEHKPEAKFQQVSKFLKCKSEKGQEYPSALQKVLRKERSIEIPIIVGLGLFCDEMLQLRNCFTKSGYGVVILQEIKTTSDAIPMDYYFEEK</sequence>
<evidence type="ECO:0000313" key="1">
    <source>
        <dbReference type="EMBL" id="MDB8686975.1"/>
    </source>
</evidence>
<organism evidence="1 2">
    <name type="scientific">Mediterraneibacter gnavus</name>
    <name type="common">Ruminococcus gnavus</name>
    <dbReference type="NCBI Taxonomy" id="33038"/>
    <lineage>
        <taxon>Bacteria</taxon>
        <taxon>Bacillati</taxon>
        <taxon>Bacillota</taxon>
        <taxon>Clostridia</taxon>
        <taxon>Lachnospirales</taxon>
        <taxon>Lachnospiraceae</taxon>
        <taxon>Mediterraneibacter</taxon>
    </lineage>
</organism>
<dbReference type="Proteomes" id="UP001212160">
    <property type="component" value="Unassembled WGS sequence"/>
</dbReference>
<dbReference type="InterPro" id="IPR036852">
    <property type="entry name" value="Peptidase_S8/S53_dom_sf"/>
</dbReference>
<name>A0AAW6DCC6_MEDGN</name>
<dbReference type="AlphaFoldDB" id="A0AAW6DCC6"/>
<gene>
    <name evidence="1" type="ORF">PNW85_09840</name>
</gene>